<evidence type="ECO:0000256" key="3">
    <source>
        <dbReference type="ARBA" id="ARBA00022729"/>
    </source>
</evidence>
<evidence type="ECO:0000256" key="1">
    <source>
        <dbReference type="ARBA" id="ARBA00004418"/>
    </source>
</evidence>
<protein>
    <recommendedName>
        <fullName evidence="10">Thiol:disulfide interchange protein</fullName>
    </recommendedName>
</protein>
<dbReference type="Pfam" id="PF10411">
    <property type="entry name" value="DsbC_N"/>
    <property type="match status" value="1"/>
</dbReference>
<dbReference type="Gene3D" id="3.40.30.10">
    <property type="entry name" value="Glutaredoxin"/>
    <property type="match status" value="1"/>
</dbReference>
<keyword evidence="4" id="KW-0574">Periplasm</keyword>
<evidence type="ECO:0008006" key="10">
    <source>
        <dbReference type="Google" id="ProtNLM"/>
    </source>
</evidence>
<feature type="domain" description="Disulphide bond isomerase DsbC/G N-terminal" evidence="7">
    <location>
        <begin position="19"/>
        <end position="79"/>
    </location>
</feature>
<evidence type="ECO:0000313" key="9">
    <source>
        <dbReference type="EMBL" id="SVA62893.1"/>
    </source>
</evidence>
<dbReference type="Pfam" id="PF13098">
    <property type="entry name" value="Thioredoxin_2"/>
    <property type="match status" value="1"/>
</dbReference>
<feature type="non-terminal residue" evidence="9">
    <location>
        <position position="1"/>
    </location>
</feature>
<evidence type="ECO:0000256" key="5">
    <source>
        <dbReference type="ARBA" id="ARBA00023157"/>
    </source>
</evidence>
<organism evidence="9">
    <name type="scientific">marine metagenome</name>
    <dbReference type="NCBI Taxonomy" id="408172"/>
    <lineage>
        <taxon>unclassified sequences</taxon>
        <taxon>metagenomes</taxon>
        <taxon>ecological metagenomes</taxon>
    </lineage>
</organism>
<dbReference type="GO" id="GO:0042597">
    <property type="term" value="C:periplasmic space"/>
    <property type="evidence" value="ECO:0007669"/>
    <property type="project" value="UniProtKB-SubCell"/>
</dbReference>
<dbReference type="InterPro" id="IPR018950">
    <property type="entry name" value="DiS-bond_isomerase_DsbC/G_N"/>
</dbReference>
<comment type="subcellular location">
    <subcellularLocation>
        <location evidence="1">Periplasm</location>
    </subcellularLocation>
</comment>
<dbReference type="EMBL" id="UINC01014813">
    <property type="protein sequence ID" value="SVA62893.1"/>
    <property type="molecule type" value="Genomic_DNA"/>
</dbReference>
<dbReference type="InterPro" id="IPR012336">
    <property type="entry name" value="Thioredoxin-like_fold"/>
</dbReference>
<dbReference type="InterPro" id="IPR009094">
    <property type="entry name" value="DiS-bond_isomerase_DsbC/G_N_sf"/>
</dbReference>
<evidence type="ECO:0000256" key="4">
    <source>
        <dbReference type="ARBA" id="ARBA00022764"/>
    </source>
</evidence>
<dbReference type="PANTHER" id="PTHR35272">
    <property type="entry name" value="THIOL:DISULFIDE INTERCHANGE PROTEIN DSBC-RELATED"/>
    <property type="match status" value="1"/>
</dbReference>
<sequence>VKLVSFVLIIFFSFSIFSNELEIIEKINKVLPEGMTVQNIKESQVEGIYVVDIGDLQPLYVSKDGSFFFYGELYAVEESSLQNTTKSEINLKRKSILDQALSQKDFITFRASNEQHVVTVFTDVDCGYCRKFHSEIDDFNNQGITINYVAFPRSGLDSESYNKIVGAWCSNDPHQAITDLKNGLDPELLLCQDHPVEKHYMLGQKIGITGTPAIIAPSGELLPGYLPPLELLNRLN</sequence>
<accession>A0A381XF57</accession>
<evidence type="ECO:0000256" key="2">
    <source>
        <dbReference type="ARBA" id="ARBA00009813"/>
    </source>
</evidence>
<evidence type="ECO:0000259" key="8">
    <source>
        <dbReference type="Pfam" id="PF13098"/>
    </source>
</evidence>
<keyword evidence="5" id="KW-1015">Disulfide bond</keyword>
<name>A0A381XF57_9ZZZZ</name>
<evidence type="ECO:0000256" key="6">
    <source>
        <dbReference type="ARBA" id="ARBA00023284"/>
    </source>
</evidence>
<dbReference type="Gene3D" id="3.10.450.70">
    <property type="entry name" value="Disulphide bond isomerase, DsbC/G, N-terminal"/>
    <property type="match status" value="1"/>
</dbReference>
<dbReference type="SUPFAM" id="SSF52833">
    <property type="entry name" value="Thioredoxin-like"/>
    <property type="match status" value="1"/>
</dbReference>
<dbReference type="CDD" id="cd03020">
    <property type="entry name" value="DsbA_DsbC_DsbG"/>
    <property type="match status" value="1"/>
</dbReference>
<feature type="domain" description="Thioredoxin-like fold" evidence="8">
    <location>
        <begin position="111"/>
        <end position="233"/>
    </location>
</feature>
<dbReference type="InterPro" id="IPR036249">
    <property type="entry name" value="Thioredoxin-like_sf"/>
</dbReference>
<dbReference type="PANTHER" id="PTHR35272:SF3">
    <property type="entry name" value="THIOL:DISULFIDE INTERCHANGE PROTEIN DSBC"/>
    <property type="match status" value="1"/>
</dbReference>
<reference evidence="9" key="1">
    <citation type="submission" date="2018-05" db="EMBL/GenBank/DDBJ databases">
        <authorList>
            <person name="Lanie J.A."/>
            <person name="Ng W.-L."/>
            <person name="Kazmierczak K.M."/>
            <person name="Andrzejewski T.M."/>
            <person name="Davidsen T.M."/>
            <person name="Wayne K.J."/>
            <person name="Tettelin H."/>
            <person name="Glass J.I."/>
            <person name="Rusch D."/>
            <person name="Podicherti R."/>
            <person name="Tsui H.-C.T."/>
            <person name="Winkler M.E."/>
        </authorList>
    </citation>
    <scope>NUCLEOTIDE SEQUENCE</scope>
</reference>
<dbReference type="SUPFAM" id="SSF54423">
    <property type="entry name" value="DsbC/DsbG N-terminal domain-like"/>
    <property type="match status" value="1"/>
</dbReference>
<keyword evidence="3" id="KW-0732">Signal</keyword>
<gene>
    <name evidence="9" type="ORF">METZ01_LOCUS115747</name>
</gene>
<keyword evidence="6" id="KW-0676">Redox-active center</keyword>
<evidence type="ECO:0000259" key="7">
    <source>
        <dbReference type="Pfam" id="PF10411"/>
    </source>
</evidence>
<dbReference type="InterPro" id="IPR033954">
    <property type="entry name" value="DiS-bond_Isoase_DsbC/G"/>
</dbReference>
<dbReference type="InterPro" id="IPR051470">
    <property type="entry name" value="Thiol:disulfide_interchange"/>
</dbReference>
<comment type="similarity">
    <text evidence="2">Belongs to the thioredoxin family. DsbC subfamily.</text>
</comment>
<dbReference type="AlphaFoldDB" id="A0A381XF57"/>
<proteinExistence type="inferred from homology"/>